<gene>
    <name evidence="1" type="ORF">P154DRAFT_527734</name>
</gene>
<sequence>MGGQAFAKSGPGGTAILVPRMPTEVYRRVAAEIQSQLEPIFHQVSIPRDVPGKPDHGDIDFLVEGSLSQWTPHSIGKDIGAEYHVKHGNTLSYAVPYPGLPNAYVQVDVEVSPGNGSAEAVELYNWTWFMKAYSDLLQIVGVCHRSLGLTCNDKGLHLRVAEIEPYNKKKSLLFLTRDPSEAMTFYGFNVVKYWDGFADMDEIYEWVVDGCFFSRTIFEDRIEKNNDRARLRKRPMYSKFVDEWIPSHSSLGKDRKIWTRDEVLQEALTTFSKQEEYAQMMEEHNTREQEEALWRSIREKIPAENAALGLALKGLKRWVGFTDGQPYIMEVPLLEDQPLWSKAITSESELLEWVSEHWGEAKRLEKERAGAAKAAGKTNTGL</sequence>
<dbReference type="AlphaFoldDB" id="A0A6A5VUJ6"/>
<evidence type="ECO:0000313" key="2">
    <source>
        <dbReference type="Proteomes" id="UP000799779"/>
    </source>
</evidence>
<reference evidence="1" key="1">
    <citation type="journal article" date="2020" name="Stud. Mycol.">
        <title>101 Dothideomycetes genomes: a test case for predicting lifestyles and emergence of pathogens.</title>
        <authorList>
            <person name="Haridas S."/>
            <person name="Albert R."/>
            <person name="Binder M."/>
            <person name="Bloem J."/>
            <person name="Labutti K."/>
            <person name="Salamov A."/>
            <person name="Andreopoulos B."/>
            <person name="Baker S."/>
            <person name="Barry K."/>
            <person name="Bills G."/>
            <person name="Bluhm B."/>
            <person name="Cannon C."/>
            <person name="Castanera R."/>
            <person name="Culley D."/>
            <person name="Daum C."/>
            <person name="Ezra D."/>
            <person name="Gonzalez J."/>
            <person name="Henrissat B."/>
            <person name="Kuo A."/>
            <person name="Liang C."/>
            <person name="Lipzen A."/>
            <person name="Lutzoni F."/>
            <person name="Magnuson J."/>
            <person name="Mondo S."/>
            <person name="Nolan M."/>
            <person name="Ohm R."/>
            <person name="Pangilinan J."/>
            <person name="Park H.-J."/>
            <person name="Ramirez L."/>
            <person name="Alfaro M."/>
            <person name="Sun H."/>
            <person name="Tritt A."/>
            <person name="Yoshinaga Y."/>
            <person name="Zwiers L.-H."/>
            <person name="Turgeon B."/>
            <person name="Goodwin S."/>
            <person name="Spatafora J."/>
            <person name="Crous P."/>
            <person name="Grigoriev I."/>
        </authorList>
    </citation>
    <scope>NUCLEOTIDE SEQUENCE</scope>
    <source>
        <strain evidence="1">CBS 123094</strain>
    </source>
</reference>
<accession>A0A6A5VUJ6</accession>
<dbReference type="OrthoDB" id="4708870at2759"/>
<protein>
    <submittedName>
        <fullName evidence="1">Uncharacterized protein</fullName>
    </submittedName>
</protein>
<dbReference type="Proteomes" id="UP000799779">
    <property type="component" value="Unassembled WGS sequence"/>
</dbReference>
<organism evidence="1 2">
    <name type="scientific">Amniculicola lignicola CBS 123094</name>
    <dbReference type="NCBI Taxonomy" id="1392246"/>
    <lineage>
        <taxon>Eukaryota</taxon>
        <taxon>Fungi</taxon>
        <taxon>Dikarya</taxon>
        <taxon>Ascomycota</taxon>
        <taxon>Pezizomycotina</taxon>
        <taxon>Dothideomycetes</taxon>
        <taxon>Pleosporomycetidae</taxon>
        <taxon>Pleosporales</taxon>
        <taxon>Amniculicolaceae</taxon>
        <taxon>Amniculicola</taxon>
    </lineage>
</organism>
<evidence type="ECO:0000313" key="1">
    <source>
        <dbReference type="EMBL" id="KAF1993472.1"/>
    </source>
</evidence>
<name>A0A6A5VUJ6_9PLEO</name>
<dbReference type="EMBL" id="ML977702">
    <property type="protein sequence ID" value="KAF1993472.1"/>
    <property type="molecule type" value="Genomic_DNA"/>
</dbReference>
<proteinExistence type="predicted"/>
<keyword evidence="2" id="KW-1185">Reference proteome</keyword>